<feature type="non-terminal residue" evidence="3">
    <location>
        <position position="1104"/>
    </location>
</feature>
<keyword evidence="4" id="KW-1185">Reference proteome</keyword>
<dbReference type="AlphaFoldDB" id="A0A9N9HQF1"/>
<evidence type="ECO:0000256" key="2">
    <source>
        <dbReference type="SAM" id="SignalP"/>
    </source>
</evidence>
<evidence type="ECO:0000313" key="4">
    <source>
        <dbReference type="Proteomes" id="UP000789759"/>
    </source>
</evidence>
<keyword evidence="1" id="KW-1133">Transmembrane helix</keyword>
<gene>
    <name evidence="3" type="ORF">CPELLU_LOCUS11813</name>
</gene>
<dbReference type="Proteomes" id="UP000789759">
    <property type="component" value="Unassembled WGS sequence"/>
</dbReference>
<proteinExistence type="predicted"/>
<keyword evidence="1" id="KW-0812">Transmembrane</keyword>
<keyword evidence="1" id="KW-0472">Membrane</keyword>
<sequence>QCLFIISFCLFMTSTKSQDTRLTTFNYTENTTNTIFPQNAPKIVKIRTYDDGTILVHLIRYGVQQANCFGHSLEPILRIRVIHLNGTVIDINSDLDMDSLNYCLFTNIYGVLVNPIVIYPLQQPFILINYYKAKNFSDPKTYEEWGQVIDWSGKNLSNIRYGSSYINPRGVWTPISKIQLNINKRLGFLRYSAIENGTSQGIEFQQYSVDNSGNISMLTNENFTLPYFTSIQIATISTVNSGYGIFYAICSDNETDLLAIKCTLNAKFVSYNQSSNKRVAVLYELSRNVNMSGLYCDLVSVGLGHACTMVVDSQIIVNTSNIVNSTNLANNATTNITSNLTNQTYFIRVNFLSSGSVLSSTVITDILPFFANMTVPAIGWRMKAMPFGGYILDNNAYNNSDISYHYVFAYDENNIQTALVRPGPFITNIYGVNDIMRNNNTLLLASPYTNNQNNSWTLLTIELPKVLKSFDHGYGNFWIDQTFPSINATVSPLTTTLSITFYNPVAFSYDSSNSYIAIYKTSDYGIRQKVTPNMYKYCKISQDGKQISINIISSTFNQFGDYYIQMDNDFVKSKFYGEPLTGIAAGIWNISSSYKSNSSDMTAITGSLSLTSNGLENFFSYPNQSEYFKNLLNEISIKLPVRRDRLSTNEKFQYINYGTSNVQIIFSIRINPRNSTTENTAQSVVSDLQTMIIYKEITSFSNNLTNDLDDNYGFTVQKSLWEEYVEYICVSILILVIILILYIKDKPSEPNKPKNAINVLISIHKTFKELLLIWVKKNDLNKAKEIAHTISGFALILINVASTAYFVFINSKDIPALIWPSKIIWCVPIVINLLIAIILGLKKLFEKLGAEIKQLKPYKPTKDKQLESTKDNQLISTENIQHKSINEEYNRIIEMSEETFTNEFSEILKIKKDEKINDDFSKINIENAISKSMIPNILKKFHNKKDEPESSDSIKEGQVFIAIREEIEIILLRELFYVRFQKRIKEKIQNLLKENIFPSGIPEISDKLAEKISNDMSEKISYNFKTKIYDKIKKHSEQFFEEKHSKQSEIPLSTVSDTIQSIQENLPSILLNISSKIESVNKNLGEKLERDSLNNSLKAIFIKH</sequence>
<feature type="chain" id="PRO_5040403460" evidence="2">
    <location>
        <begin position="18"/>
        <end position="1104"/>
    </location>
</feature>
<feature type="transmembrane region" description="Helical" evidence="1">
    <location>
        <begin position="822"/>
        <end position="841"/>
    </location>
</feature>
<reference evidence="3" key="1">
    <citation type="submission" date="2021-06" db="EMBL/GenBank/DDBJ databases">
        <authorList>
            <person name="Kallberg Y."/>
            <person name="Tangrot J."/>
            <person name="Rosling A."/>
        </authorList>
    </citation>
    <scope>NUCLEOTIDE SEQUENCE</scope>
    <source>
        <strain evidence="3">FL966</strain>
    </source>
</reference>
<feature type="signal peptide" evidence="2">
    <location>
        <begin position="1"/>
        <end position="17"/>
    </location>
</feature>
<feature type="transmembrane region" description="Helical" evidence="1">
    <location>
        <begin position="724"/>
        <end position="743"/>
    </location>
</feature>
<comment type="caution">
    <text evidence="3">The sequence shown here is derived from an EMBL/GenBank/DDBJ whole genome shotgun (WGS) entry which is preliminary data.</text>
</comment>
<accession>A0A9N9HQF1</accession>
<evidence type="ECO:0000313" key="3">
    <source>
        <dbReference type="EMBL" id="CAG8700704.1"/>
    </source>
</evidence>
<dbReference type="EMBL" id="CAJVQA010010774">
    <property type="protein sequence ID" value="CAG8700704.1"/>
    <property type="molecule type" value="Genomic_DNA"/>
</dbReference>
<name>A0A9N9HQF1_9GLOM</name>
<evidence type="ECO:0000256" key="1">
    <source>
        <dbReference type="SAM" id="Phobius"/>
    </source>
</evidence>
<dbReference type="OrthoDB" id="2403269at2759"/>
<feature type="transmembrane region" description="Helical" evidence="1">
    <location>
        <begin position="786"/>
        <end position="810"/>
    </location>
</feature>
<organism evidence="3 4">
    <name type="scientific">Cetraspora pellucida</name>
    <dbReference type="NCBI Taxonomy" id="1433469"/>
    <lineage>
        <taxon>Eukaryota</taxon>
        <taxon>Fungi</taxon>
        <taxon>Fungi incertae sedis</taxon>
        <taxon>Mucoromycota</taxon>
        <taxon>Glomeromycotina</taxon>
        <taxon>Glomeromycetes</taxon>
        <taxon>Diversisporales</taxon>
        <taxon>Gigasporaceae</taxon>
        <taxon>Cetraspora</taxon>
    </lineage>
</organism>
<keyword evidence="2" id="KW-0732">Signal</keyword>
<protein>
    <submittedName>
        <fullName evidence="3">8295_t:CDS:1</fullName>
    </submittedName>
</protein>